<protein>
    <submittedName>
        <fullName evidence="1">Uncharacterized protein</fullName>
    </submittedName>
</protein>
<accession>A0A419N4E1</accession>
<keyword evidence="2" id="KW-1185">Reference proteome</keyword>
<comment type="caution">
    <text evidence="1">The sequence shown here is derived from an EMBL/GenBank/DDBJ whole genome shotgun (WGS) entry which is preliminary data.</text>
</comment>
<evidence type="ECO:0000313" key="1">
    <source>
        <dbReference type="EMBL" id="RJT39803.1"/>
    </source>
</evidence>
<reference evidence="1 2" key="1">
    <citation type="submission" date="2018-09" db="EMBL/GenBank/DDBJ databases">
        <authorList>
            <person name="Le Fleche-Mateos A."/>
        </authorList>
    </citation>
    <scope>NUCLEOTIDE SEQUENCE [LARGE SCALE GENOMIC DNA]</scope>
    <source>
        <strain evidence="1 2">DSM 27399</strain>
    </source>
</reference>
<organism evidence="1 2">
    <name type="scientific">Rahnella woolbedingensis</name>
    <dbReference type="NCBI Taxonomy" id="1510574"/>
    <lineage>
        <taxon>Bacteria</taxon>
        <taxon>Pseudomonadati</taxon>
        <taxon>Pseudomonadota</taxon>
        <taxon>Gammaproteobacteria</taxon>
        <taxon>Enterobacterales</taxon>
        <taxon>Yersiniaceae</taxon>
        <taxon>Rahnella</taxon>
    </lineage>
</organism>
<gene>
    <name evidence="1" type="ORF">D6C13_19720</name>
</gene>
<sequence>MPCIAGHYAAIRKFIGALPPIDVLVTDASDDTQITDIAVRPRRDKVDGKRSALFMRPEESCGAGY</sequence>
<proteinExistence type="predicted"/>
<dbReference type="EMBL" id="RAHH01000027">
    <property type="protein sequence ID" value="RJT39803.1"/>
    <property type="molecule type" value="Genomic_DNA"/>
</dbReference>
<dbReference type="AlphaFoldDB" id="A0A419N4E1"/>
<evidence type="ECO:0000313" key="2">
    <source>
        <dbReference type="Proteomes" id="UP000284908"/>
    </source>
</evidence>
<dbReference type="Proteomes" id="UP000284908">
    <property type="component" value="Unassembled WGS sequence"/>
</dbReference>
<name>A0A419N4E1_9GAMM</name>